<evidence type="ECO:0000313" key="2">
    <source>
        <dbReference type="Proteomes" id="UP001501183"/>
    </source>
</evidence>
<sequence length="100" mass="11008">MRVKLAVAELAGVDRSHEINRAHREGLLPHRTSCRAGETRVTGEVRRPGLGNEFRREDALGAETACSRAYLDDRLSGVGRICDVKKTTAAPDRDFPHTLA</sequence>
<evidence type="ECO:0000313" key="1">
    <source>
        <dbReference type="EMBL" id="GAA4487296.1"/>
    </source>
</evidence>
<keyword evidence="2" id="KW-1185">Reference proteome</keyword>
<reference evidence="2" key="1">
    <citation type="journal article" date="2019" name="Int. J. Syst. Evol. Microbiol.">
        <title>The Global Catalogue of Microorganisms (GCM) 10K type strain sequencing project: providing services to taxonomists for standard genome sequencing and annotation.</title>
        <authorList>
            <consortium name="The Broad Institute Genomics Platform"/>
            <consortium name="The Broad Institute Genome Sequencing Center for Infectious Disease"/>
            <person name="Wu L."/>
            <person name="Ma J."/>
        </authorList>
    </citation>
    <scope>NUCLEOTIDE SEQUENCE [LARGE SCALE GENOMIC DNA]</scope>
    <source>
        <strain evidence="2">JCM 32206</strain>
    </source>
</reference>
<protein>
    <submittedName>
        <fullName evidence="1">Uncharacterized protein</fullName>
    </submittedName>
</protein>
<dbReference type="EMBL" id="BAABFB010000067">
    <property type="protein sequence ID" value="GAA4487296.1"/>
    <property type="molecule type" value="Genomic_DNA"/>
</dbReference>
<accession>A0ABP8PIX2</accession>
<dbReference type="Proteomes" id="UP001501183">
    <property type="component" value="Unassembled WGS sequence"/>
</dbReference>
<organism evidence="1 2">
    <name type="scientific">Rhodococcus olei</name>
    <dbReference type="NCBI Taxonomy" id="2161675"/>
    <lineage>
        <taxon>Bacteria</taxon>
        <taxon>Bacillati</taxon>
        <taxon>Actinomycetota</taxon>
        <taxon>Actinomycetes</taxon>
        <taxon>Mycobacteriales</taxon>
        <taxon>Nocardiaceae</taxon>
        <taxon>Rhodococcus</taxon>
    </lineage>
</organism>
<comment type="caution">
    <text evidence="1">The sequence shown here is derived from an EMBL/GenBank/DDBJ whole genome shotgun (WGS) entry which is preliminary data.</text>
</comment>
<proteinExistence type="predicted"/>
<name>A0ABP8PIX2_9NOCA</name>
<gene>
    <name evidence="1" type="ORF">GCM10023094_45430</name>
</gene>